<name>A0A7X2NN92_9CLOT</name>
<keyword evidence="3" id="KW-1185">Reference proteome</keyword>
<dbReference type="Proteomes" id="UP000429958">
    <property type="component" value="Unassembled WGS sequence"/>
</dbReference>
<dbReference type="Pfam" id="PF13338">
    <property type="entry name" value="AbiEi_4"/>
    <property type="match status" value="1"/>
</dbReference>
<dbReference type="InterPro" id="IPR025159">
    <property type="entry name" value="AbiEi_N"/>
</dbReference>
<evidence type="ECO:0000259" key="1">
    <source>
        <dbReference type="Pfam" id="PF13338"/>
    </source>
</evidence>
<gene>
    <name evidence="2" type="ORF">FYJ39_15085</name>
</gene>
<evidence type="ECO:0000313" key="3">
    <source>
        <dbReference type="Proteomes" id="UP000429958"/>
    </source>
</evidence>
<accession>A0A7X2NN92</accession>
<comment type="caution">
    <text evidence="2">The sequence shown here is derived from an EMBL/GenBank/DDBJ whole genome shotgun (WGS) entry which is preliminary data.</text>
</comment>
<evidence type="ECO:0000313" key="2">
    <source>
        <dbReference type="EMBL" id="MSS37850.1"/>
    </source>
</evidence>
<proteinExistence type="predicted"/>
<organism evidence="2 3">
    <name type="scientific">Clostridium porci</name>
    <dbReference type="NCBI Taxonomy" id="2605778"/>
    <lineage>
        <taxon>Bacteria</taxon>
        <taxon>Bacillati</taxon>
        <taxon>Bacillota</taxon>
        <taxon>Clostridia</taxon>
        <taxon>Eubacteriales</taxon>
        <taxon>Clostridiaceae</taxon>
        <taxon>Clostridium</taxon>
    </lineage>
</organism>
<dbReference type="AlphaFoldDB" id="A0A7X2NN92"/>
<protein>
    <submittedName>
        <fullName evidence="2">Type IV toxin-antitoxin system AbiEi family antitoxin domain-containing protein</fullName>
    </submittedName>
</protein>
<dbReference type="RefSeq" id="WP_154473294.1">
    <property type="nucleotide sequence ID" value="NZ_VUMD01000015.1"/>
</dbReference>
<dbReference type="EMBL" id="VUMD01000015">
    <property type="protein sequence ID" value="MSS37850.1"/>
    <property type="molecule type" value="Genomic_DNA"/>
</dbReference>
<feature type="domain" description="AbiEi antitoxin N-terminal" evidence="1">
    <location>
        <begin position="5"/>
        <end position="53"/>
    </location>
</feature>
<reference evidence="2 3" key="1">
    <citation type="submission" date="2019-08" db="EMBL/GenBank/DDBJ databases">
        <title>In-depth cultivation of the pig gut microbiome towards novel bacterial diversity and tailored functional studies.</title>
        <authorList>
            <person name="Wylensek D."/>
            <person name="Hitch T.C.A."/>
            <person name="Clavel T."/>
        </authorList>
    </citation>
    <scope>NUCLEOTIDE SEQUENCE [LARGE SCALE GENOMIC DNA]</scope>
    <source>
        <strain evidence="2 3">WCA-389-WT-23D1</strain>
    </source>
</reference>
<sequence length="197" mass="22153">MNHSQQILNLAQQNNGIITTEMVVAAGISRGSLKHLVDSGGLERASRGVYTLPGIWEDEFVNLQSRYKRGVFSLNTALFLCDLTDRTPEKYHMTFPNTYNLSGPKAEGILCCSAKEPFYSLGIDKLMTPGGNAVRAYSAERTLCDILRTKNRTDVQIVSEAFKRYVADKKKNIPKLSEYARVLKVEEKLRSYLEVLL</sequence>